<dbReference type="STRING" id="388408.LAX5112_03208"/>
<dbReference type="Proteomes" id="UP000053235">
    <property type="component" value="Unassembled WGS sequence"/>
</dbReference>
<dbReference type="AlphaFoldDB" id="A0A0M7AFJ0"/>
<keyword evidence="2" id="KW-1185">Reference proteome</keyword>
<protein>
    <submittedName>
        <fullName evidence="1">Uncharacterized protein</fullName>
    </submittedName>
</protein>
<accession>A0A0M7AFJ0</accession>
<reference evidence="2" key="1">
    <citation type="submission" date="2015-07" db="EMBL/GenBank/DDBJ databases">
        <authorList>
            <person name="Rodrigo-Torres Lidia"/>
            <person name="Arahal R.David."/>
        </authorList>
    </citation>
    <scope>NUCLEOTIDE SEQUENCE [LARGE SCALE GENOMIC DNA]</scope>
    <source>
        <strain evidence="2">CECT 5112</strain>
    </source>
</reference>
<organism evidence="1 2">
    <name type="scientific">Roseibium alexandrii</name>
    <dbReference type="NCBI Taxonomy" id="388408"/>
    <lineage>
        <taxon>Bacteria</taxon>
        <taxon>Pseudomonadati</taxon>
        <taxon>Pseudomonadota</taxon>
        <taxon>Alphaproteobacteria</taxon>
        <taxon>Hyphomicrobiales</taxon>
        <taxon>Stappiaceae</taxon>
        <taxon>Roseibium</taxon>
    </lineage>
</organism>
<name>A0A0M7AFJ0_9HYPH</name>
<evidence type="ECO:0000313" key="1">
    <source>
        <dbReference type="EMBL" id="CTQ72513.1"/>
    </source>
</evidence>
<proteinExistence type="predicted"/>
<evidence type="ECO:0000313" key="2">
    <source>
        <dbReference type="Proteomes" id="UP000053235"/>
    </source>
</evidence>
<gene>
    <name evidence="1" type="ORF">LAX5112_03208</name>
</gene>
<sequence length="35" mass="4059">MSAYALMRRAHAAHQLCAVYKTKYPYALLFRSGRL</sequence>
<dbReference type="EMBL" id="CXWD01000012">
    <property type="protein sequence ID" value="CTQ72513.1"/>
    <property type="molecule type" value="Genomic_DNA"/>
</dbReference>